<keyword evidence="11" id="KW-0007">Acetylation</keyword>
<comment type="subcellular location">
    <subcellularLocation>
        <location evidence="3">Endoplasmic reticulum membrane</location>
        <topology evidence="3">Multi-pass membrane protein</topology>
    </subcellularLocation>
    <subcellularLocation>
        <location evidence="2">Mitochondrion outer membrane</location>
    </subcellularLocation>
</comment>
<comment type="caution">
    <text evidence="18">The sequence shown here is derived from an EMBL/GenBank/DDBJ whole genome shotgun (WGS) entry which is preliminary data.</text>
</comment>
<dbReference type="PANTHER" id="PTHR10689:SF6">
    <property type="entry name" value="MICROSOMAL GLUTATHIONE S-TRANSFERASE 1"/>
    <property type="match status" value="1"/>
</dbReference>
<organism evidence="18 19">
    <name type="scientific">Clavelina lepadiformis</name>
    <name type="common">Light-bulb sea squirt</name>
    <name type="synonym">Ascidia lepadiformis</name>
    <dbReference type="NCBI Taxonomy" id="159417"/>
    <lineage>
        <taxon>Eukaryota</taxon>
        <taxon>Metazoa</taxon>
        <taxon>Chordata</taxon>
        <taxon>Tunicata</taxon>
        <taxon>Ascidiacea</taxon>
        <taxon>Aplousobranchia</taxon>
        <taxon>Clavelinidae</taxon>
        <taxon>Clavelina</taxon>
    </lineage>
</organism>
<evidence type="ECO:0000256" key="14">
    <source>
        <dbReference type="ARBA" id="ARBA00038540"/>
    </source>
</evidence>
<evidence type="ECO:0000256" key="12">
    <source>
        <dbReference type="ARBA" id="ARBA00023128"/>
    </source>
</evidence>
<evidence type="ECO:0000256" key="13">
    <source>
        <dbReference type="ARBA" id="ARBA00023136"/>
    </source>
</evidence>
<evidence type="ECO:0000256" key="5">
    <source>
        <dbReference type="ARBA" id="ARBA00012452"/>
    </source>
</evidence>
<evidence type="ECO:0000256" key="2">
    <source>
        <dbReference type="ARBA" id="ARBA00004294"/>
    </source>
</evidence>
<evidence type="ECO:0000256" key="15">
    <source>
        <dbReference type="ARBA" id="ARBA00039397"/>
    </source>
</evidence>
<evidence type="ECO:0000256" key="17">
    <source>
        <dbReference type="SAM" id="Phobius"/>
    </source>
</evidence>
<feature type="transmembrane region" description="Helical" evidence="17">
    <location>
        <begin position="15"/>
        <end position="36"/>
    </location>
</feature>
<dbReference type="Gene3D" id="1.20.120.550">
    <property type="entry name" value="Membrane associated eicosanoid/glutathione metabolism-like domain"/>
    <property type="match status" value="1"/>
</dbReference>
<evidence type="ECO:0000256" key="9">
    <source>
        <dbReference type="ARBA" id="ARBA00022824"/>
    </source>
</evidence>
<comment type="catalytic activity">
    <reaction evidence="16">
        <text>RX + glutathione = an S-substituted glutathione + a halide anion + H(+)</text>
        <dbReference type="Rhea" id="RHEA:16437"/>
        <dbReference type="ChEBI" id="CHEBI:15378"/>
        <dbReference type="ChEBI" id="CHEBI:16042"/>
        <dbReference type="ChEBI" id="CHEBI:17792"/>
        <dbReference type="ChEBI" id="CHEBI:57925"/>
        <dbReference type="ChEBI" id="CHEBI:90779"/>
        <dbReference type="EC" id="2.5.1.18"/>
    </reaction>
    <physiologicalReaction direction="left-to-right" evidence="16">
        <dbReference type="Rhea" id="RHEA:16438"/>
    </physiologicalReaction>
</comment>
<dbReference type="InterPro" id="IPR040162">
    <property type="entry name" value="MGST1-like"/>
</dbReference>
<gene>
    <name evidence="18" type="ORF">CVLEPA_LOCUS20988</name>
</gene>
<evidence type="ECO:0000256" key="11">
    <source>
        <dbReference type="ARBA" id="ARBA00022990"/>
    </source>
</evidence>
<keyword evidence="7 17" id="KW-0812">Transmembrane</keyword>
<dbReference type="EMBL" id="CAWYQH010000108">
    <property type="protein sequence ID" value="CAK8688996.1"/>
    <property type="molecule type" value="Genomic_DNA"/>
</dbReference>
<evidence type="ECO:0000256" key="8">
    <source>
        <dbReference type="ARBA" id="ARBA00022787"/>
    </source>
</evidence>
<dbReference type="EC" id="2.5.1.18" evidence="5"/>
<name>A0ABP0GDR4_CLALP</name>
<keyword evidence="9" id="KW-0256">Endoplasmic reticulum</keyword>
<protein>
    <recommendedName>
        <fullName evidence="15">Microsomal glutathione S-transferase 1</fullName>
        <ecNumber evidence="5">2.5.1.18</ecNumber>
    </recommendedName>
</protein>
<evidence type="ECO:0000256" key="7">
    <source>
        <dbReference type="ARBA" id="ARBA00022692"/>
    </source>
</evidence>
<evidence type="ECO:0000256" key="10">
    <source>
        <dbReference type="ARBA" id="ARBA00022989"/>
    </source>
</evidence>
<feature type="transmembrane region" description="Helical" evidence="17">
    <location>
        <begin position="110"/>
        <end position="128"/>
    </location>
</feature>
<comment type="similarity">
    <text evidence="4">Belongs to the MAPEG family.</text>
</comment>
<sequence length="132" mass="14868">MSSPFTLDNESFSSLVLYGSLALGKTFLMAPLTGYYRKKYRSYVNPQVDRVRGAHSNDVENVVPFVVLGLLYVATNPNPTVALWHFRVFLASRIAHSYIYVSSNRQPHRFISFVVGLSTCFSMLAQTIRAVL</sequence>
<keyword evidence="6" id="KW-0808">Transferase</keyword>
<evidence type="ECO:0000313" key="19">
    <source>
        <dbReference type="Proteomes" id="UP001642483"/>
    </source>
</evidence>
<evidence type="ECO:0000256" key="1">
    <source>
        <dbReference type="ARBA" id="ARBA00003701"/>
    </source>
</evidence>
<keyword evidence="8" id="KW-1000">Mitochondrion outer membrane</keyword>
<comment type="function">
    <text evidence="1">Conjugation of reduced glutathione to a wide number of exogenous and endogenous hydrophobic electrophiles.</text>
</comment>
<evidence type="ECO:0000256" key="3">
    <source>
        <dbReference type="ARBA" id="ARBA00004477"/>
    </source>
</evidence>
<proteinExistence type="inferred from homology"/>
<comment type="subunit">
    <text evidence="14">Homotrimer; The trimer binds only one molecule of glutathione.</text>
</comment>
<reference evidence="18 19" key="1">
    <citation type="submission" date="2024-02" db="EMBL/GenBank/DDBJ databases">
        <authorList>
            <person name="Daric V."/>
            <person name="Darras S."/>
        </authorList>
    </citation>
    <scope>NUCLEOTIDE SEQUENCE [LARGE SCALE GENOMIC DNA]</scope>
</reference>
<dbReference type="Proteomes" id="UP001642483">
    <property type="component" value="Unassembled WGS sequence"/>
</dbReference>
<dbReference type="InterPro" id="IPR001129">
    <property type="entry name" value="Membr-assoc_MAPEG"/>
</dbReference>
<dbReference type="Pfam" id="PF01124">
    <property type="entry name" value="MAPEG"/>
    <property type="match status" value="1"/>
</dbReference>
<keyword evidence="13 17" id="KW-0472">Membrane</keyword>
<dbReference type="PANTHER" id="PTHR10689">
    <property type="entry name" value="MICROSOMAL GLUTATHIONE S-TRANSFERASE 1"/>
    <property type="match status" value="1"/>
</dbReference>
<keyword evidence="10 17" id="KW-1133">Transmembrane helix</keyword>
<evidence type="ECO:0000256" key="4">
    <source>
        <dbReference type="ARBA" id="ARBA00010459"/>
    </source>
</evidence>
<evidence type="ECO:0000313" key="18">
    <source>
        <dbReference type="EMBL" id="CAK8688996.1"/>
    </source>
</evidence>
<dbReference type="InterPro" id="IPR023352">
    <property type="entry name" value="MAPEG-like_dom_sf"/>
</dbReference>
<keyword evidence="12" id="KW-0496">Mitochondrion</keyword>
<dbReference type="SUPFAM" id="SSF161084">
    <property type="entry name" value="MAPEG domain-like"/>
    <property type="match status" value="1"/>
</dbReference>
<evidence type="ECO:0000256" key="16">
    <source>
        <dbReference type="ARBA" id="ARBA00049385"/>
    </source>
</evidence>
<keyword evidence="19" id="KW-1185">Reference proteome</keyword>
<accession>A0ABP0GDR4</accession>
<evidence type="ECO:0000256" key="6">
    <source>
        <dbReference type="ARBA" id="ARBA00022679"/>
    </source>
</evidence>